<keyword evidence="5 7" id="KW-1133">Transmembrane helix</keyword>
<organism evidence="9 10">
    <name type="scientific">Paenactinomyces guangxiensis</name>
    <dbReference type="NCBI Taxonomy" id="1490290"/>
    <lineage>
        <taxon>Bacteria</taxon>
        <taxon>Bacillati</taxon>
        <taxon>Bacillota</taxon>
        <taxon>Bacilli</taxon>
        <taxon>Bacillales</taxon>
        <taxon>Thermoactinomycetaceae</taxon>
        <taxon>Paenactinomyces</taxon>
    </lineage>
</organism>
<dbReference type="Pfam" id="PF07690">
    <property type="entry name" value="MFS_1"/>
    <property type="match status" value="1"/>
</dbReference>
<dbReference type="PROSITE" id="PS50850">
    <property type="entry name" value="MFS"/>
    <property type="match status" value="1"/>
</dbReference>
<dbReference type="CDD" id="cd17502">
    <property type="entry name" value="MFS_Azr1_MDR_like"/>
    <property type="match status" value="1"/>
</dbReference>
<feature type="transmembrane region" description="Helical" evidence="7">
    <location>
        <begin position="98"/>
        <end position="119"/>
    </location>
</feature>
<keyword evidence="2" id="KW-0813">Transport</keyword>
<dbReference type="EMBL" id="JACEIQ010000015">
    <property type="protein sequence ID" value="MBA4495389.1"/>
    <property type="molecule type" value="Genomic_DNA"/>
</dbReference>
<evidence type="ECO:0000256" key="5">
    <source>
        <dbReference type="ARBA" id="ARBA00022989"/>
    </source>
</evidence>
<evidence type="ECO:0000256" key="1">
    <source>
        <dbReference type="ARBA" id="ARBA00004651"/>
    </source>
</evidence>
<protein>
    <submittedName>
        <fullName evidence="9">MFS transporter</fullName>
    </submittedName>
</protein>
<evidence type="ECO:0000256" key="4">
    <source>
        <dbReference type="ARBA" id="ARBA00022692"/>
    </source>
</evidence>
<feature type="transmembrane region" description="Helical" evidence="7">
    <location>
        <begin position="352"/>
        <end position="377"/>
    </location>
</feature>
<comment type="subcellular location">
    <subcellularLocation>
        <location evidence="1">Cell membrane</location>
        <topology evidence="1">Multi-pass membrane protein</topology>
    </subcellularLocation>
</comment>
<dbReference type="GO" id="GO:0022857">
    <property type="term" value="F:transmembrane transporter activity"/>
    <property type="evidence" value="ECO:0007669"/>
    <property type="project" value="InterPro"/>
</dbReference>
<dbReference type="PANTHER" id="PTHR23501">
    <property type="entry name" value="MAJOR FACILITATOR SUPERFAMILY"/>
    <property type="match status" value="1"/>
</dbReference>
<feature type="transmembrane region" description="Helical" evidence="7">
    <location>
        <begin position="458"/>
        <end position="484"/>
    </location>
</feature>
<keyword evidence="6 7" id="KW-0472">Membrane</keyword>
<feature type="transmembrane region" description="Helical" evidence="7">
    <location>
        <begin position="328"/>
        <end position="346"/>
    </location>
</feature>
<gene>
    <name evidence="9" type="ORF">H1191_13860</name>
</gene>
<dbReference type="AlphaFoldDB" id="A0A7W1WSX6"/>
<name>A0A7W1WSX6_9BACL</name>
<evidence type="ECO:0000259" key="8">
    <source>
        <dbReference type="PROSITE" id="PS50850"/>
    </source>
</evidence>
<evidence type="ECO:0000256" key="3">
    <source>
        <dbReference type="ARBA" id="ARBA00022475"/>
    </source>
</evidence>
<feature type="transmembrane region" description="Helical" evidence="7">
    <location>
        <begin position="261"/>
        <end position="283"/>
    </location>
</feature>
<evidence type="ECO:0000313" key="10">
    <source>
        <dbReference type="Proteomes" id="UP000535491"/>
    </source>
</evidence>
<feature type="transmembrane region" description="Helical" evidence="7">
    <location>
        <begin position="7"/>
        <end position="30"/>
    </location>
</feature>
<proteinExistence type="predicted"/>
<dbReference type="RefSeq" id="WP_181752788.1">
    <property type="nucleotide sequence ID" value="NZ_JACEIQ010000015.1"/>
</dbReference>
<feature type="domain" description="Major facilitator superfamily (MFS) profile" evidence="8">
    <location>
        <begin position="8"/>
        <end position="489"/>
    </location>
</feature>
<evidence type="ECO:0000313" key="9">
    <source>
        <dbReference type="EMBL" id="MBA4495389.1"/>
    </source>
</evidence>
<dbReference type="Gene3D" id="1.20.1250.20">
    <property type="entry name" value="MFS general substrate transporter like domains"/>
    <property type="match status" value="1"/>
</dbReference>
<dbReference type="InterPro" id="IPR011701">
    <property type="entry name" value="MFS"/>
</dbReference>
<feature type="transmembrane region" description="Helical" evidence="7">
    <location>
        <begin position="42"/>
        <end position="61"/>
    </location>
</feature>
<feature type="transmembrane region" description="Helical" evidence="7">
    <location>
        <begin position="295"/>
        <end position="316"/>
    </location>
</feature>
<dbReference type="PANTHER" id="PTHR23501:SF191">
    <property type="entry name" value="VACUOLAR BASIC AMINO ACID TRANSPORTER 4"/>
    <property type="match status" value="1"/>
</dbReference>
<feature type="transmembrane region" description="Helical" evidence="7">
    <location>
        <begin position="161"/>
        <end position="181"/>
    </location>
</feature>
<dbReference type="Proteomes" id="UP000535491">
    <property type="component" value="Unassembled WGS sequence"/>
</dbReference>
<comment type="caution">
    <text evidence="9">The sequence shown here is derived from an EMBL/GenBank/DDBJ whole genome shotgun (WGS) entry which is preliminary data.</text>
</comment>
<sequence length="502" mass="54792">MQTNRRNVTVAMMVATFLIAIEGTIVSTAMPRVVSELGGLQLISWVFAVYLLTSTVTTPIYGKLADLFGRRVIFTFGAGLFLIGSMLSGLSQTMHQLIWFRAVQGIGAGAILPTTFTIVGDIYPYEERAKVQGLFSSIWGISGLIGPLVGGFLVDYVSWRWIFYLIVPFALISTILLWLFLKEENTREQERKVDYWGAFTFTVASVSILYALLTGGTTYPWNSPVIISLFVAGFIFLALFARIQMKFPEPLFPLQLLRNPILFVSNLGGFLSSSVLIGINVYLPLWVQGVLGQGATGSGLALLPMSLGWPVGAMLGGRFMLKIGPQRTGVAGMLLILFGSVWLSLVTSTSPYWFLIVIMLIVGFGFGFASTVMTVVVQSAVDWKVRGVATASNTFLRSLGQTMGIAVFGTLFNNLISGYASGHFHGTQKIAPSDLNQLLDPHGLERVKAPVLSFMREALVYGIHNIFLLLAAISLVTLFVTFWLPKQKPEVSAVPQGGLKRA</sequence>
<keyword evidence="4 7" id="KW-0812">Transmembrane</keyword>
<dbReference type="FunFam" id="1.20.1720.10:FF:000004">
    <property type="entry name" value="EmrB/QacA family drug resistance transporter"/>
    <property type="match status" value="1"/>
</dbReference>
<dbReference type="GO" id="GO:0005886">
    <property type="term" value="C:plasma membrane"/>
    <property type="evidence" value="ECO:0007669"/>
    <property type="project" value="UniProtKB-SubCell"/>
</dbReference>
<feature type="transmembrane region" description="Helical" evidence="7">
    <location>
        <begin position="219"/>
        <end position="240"/>
    </location>
</feature>
<keyword evidence="10" id="KW-1185">Reference proteome</keyword>
<dbReference type="InterPro" id="IPR036259">
    <property type="entry name" value="MFS_trans_sf"/>
</dbReference>
<keyword evidence="3" id="KW-1003">Cell membrane</keyword>
<accession>A0A7W1WSX6</accession>
<dbReference type="InterPro" id="IPR020846">
    <property type="entry name" value="MFS_dom"/>
</dbReference>
<feature type="transmembrane region" description="Helical" evidence="7">
    <location>
        <begin position="73"/>
        <end position="92"/>
    </location>
</feature>
<evidence type="ECO:0000256" key="2">
    <source>
        <dbReference type="ARBA" id="ARBA00022448"/>
    </source>
</evidence>
<evidence type="ECO:0000256" key="6">
    <source>
        <dbReference type="ARBA" id="ARBA00023136"/>
    </source>
</evidence>
<evidence type="ECO:0000256" key="7">
    <source>
        <dbReference type="SAM" id="Phobius"/>
    </source>
</evidence>
<dbReference type="Gene3D" id="1.20.1720.10">
    <property type="entry name" value="Multidrug resistance protein D"/>
    <property type="match status" value="1"/>
</dbReference>
<reference evidence="9 10" key="1">
    <citation type="submission" date="2020-07" db="EMBL/GenBank/DDBJ databases">
        <authorList>
            <person name="Feng H."/>
        </authorList>
    </citation>
    <scope>NUCLEOTIDE SEQUENCE [LARGE SCALE GENOMIC DNA]</scope>
    <source>
        <strain evidence="10">s-10</strain>
    </source>
</reference>
<dbReference type="PRINTS" id="PR01036">
    <property type="entry name" value="TCRTETB"/>
</dbReference>
<feature type="transmembrane region" description="Helical" evidence="7">
    <location>
        <begin position="193"/>
        <end position="213"/>
    </location>
</feature>
<feature type="transmembrane region" description="Helical" evidence="7">
    <location>
        <begin position="131"/>
        <end position="149"/>
    </location>
</feature>
<dbReference type="SUPFAM" id="SSF103473">
    <property type="entry name" value="MFS general substrate transporter"/>
    <property type="match status" value="1"/>
</dbReference>